<evidence type="ECO:0000313" key="1">
    <source>
        <dbReference type="EMBL" id="ETA73771.1"/>
    </source>
</evidence>
<proteinExistence type="predicted"/>
<dbReference type="RefSeq" id="WP_023860021.1">
    <property type="nucleotide sequence ID" value="NZ_AWWH01000158.1"/>
</dbReference>
<dbReference type="EMBL" id="AWWH01000158">
    <property type="protein sequence ID" value="ETA73771.1"/>
    <property type="molecule type" value="Genomic_DNA"/>
</dbReference>
<dbReference type="Proteomes" id="UP000018559">
    <property type="component" value="Unassembled WGS sequence"/>
</dbReference>
<accession>V7HXK3</accession>
<organism evidence="1 2">
    <name type="scientific">Ligilactobacillus equi DPC 6820</name>
    <dbReference type="NCBI Taxonomy" id="1392007"/>
    <lineage>
        <taxon>Bacteria</taxon>
        <taxon>Bacillati</taxon>
        <taxon>Bacillota</taxon>
        <taxon>Bacilli</taxon>
        <taxon>Lactobacillales</taxon>
        <taxon>Lactobacillaceae</taxon>
        <taxon>Ligilactobacillus</taxon>
    </lineage>
</organism>
<keyword evidence="2" id="KW-1185">Reference proteome</keyword>
<protein>
    <submittedName>
        <fullName evidence="1">Uncharacterized protein</fullName>
    </submittedName>
</protein>
<gene>
    <name evidence="1" type="ORF">LEQ_0074c</name>
</gene>
<reference evidence="1 2" key="1">
    <citation type="journal article" date="2014" name="Genome Announc.">
        <title>The Genome of the Predominant Equine Lactobacillus Species, Lactobacillus equi, Is Reflective of Its Lifestyle Adaptations to an Herbivorous Host.</title>
        <authorList>
            <person name="O'Donnell M.M."/>
            <person name="Harris H.M."/>
            <person name="O'Toole P.W."/>
            <person name="Ross R.P."/>
        </authorList>
    </citation>
    <scope>NUCLEOTIDE SEQUENCE [LARGE SCALE GENOMIC DNA]</scope>
    <source>
        <strain evidence="1 2">DPC 6820</strain>
    </source>
</reference>
<evidence type="ECO:0000313" key="2">
    <source>
        <dbReference type="Proteomes" id="UP000018559"/>
    </source>
</evidence>
<sequence length="82" mass="9133">MSKTELTKEIERALFARTSKTIGAYGALEVTIGHISGVEGYDRCDYVEFDTIGEKVELLEAFAKSASRDATKYYLYPVSSLK</sequence>
<name>V7HXK3_9LACO</name>
<comment type="caution">
    <text evidence="1">The sequence shown here is derived from an EMBL/GenBank/DDBJ whole genome shotgun (WGS) entry which is preliminary data.</text>
</comment>
<dbReference type="AlphaFoldDB" id="V7HXK3"/>